<dbReference type="Proteomes" id="UP001159641">
    <property type="component" value="Unassembled WGS sequence"/>
</dbReference>
<evidence type="ECO:0000313" key="1">
    <source>
        <dbReference type="EMBL" id="KAJ8775663.1"/>
    </source>
</evidence>
<reference evidence="1 2" key="1">
    <citation type="submission" date="2022-11" db="EMBL/GenBank/DDBJ databases">
        <title>Whole genome sequence of Eschrichtius robustus ER-17-0199.</title>
        <authorList>
            <person name="Bruniche-Olsen A."/>
            <person name="Black A.N."/>
            <person name="Fields C.J."/>
            <person name="Walden K."/>
            <person name="Dewoody J.A."/>
        </authorList>
    </citation>
    <scope>NUCLEOTIDE SEQUENCE [LARGE SCALE GENOMIC DNA]</scope>
    <source>
        <strain evidence="1">ER-17-0199</strain>
        <tissue evidence="1">Blubber</tissue>
    </source>
</reference>
<comment type="caution">
    <text evidence="1">The sequence shown here is derived from an EMBL/GenBank/DDBJ whole genome shotgun (WGS) entry which is preliminary data.</text>
</comment>
<evidence type="ECO:0000313" key="2">
    <source>
        <dbReference type="Proteomes" id="UP001159641"/>
    </source>
</evidence>
<keyword evidence="2" id="KW-1185">Reference proteome</keyword>
<protein>
    <submittedName>
        <fullName evidence="1">Uncharacterized protein</fullName>
    </submittedName>
</protein>
<proteinExistence type="predicted"/>
<sequence length="104" mass="11340">MLQGCKSTMLQGCKSHFIPTPGIWLLITDFVKTAFQVSPAPISVDPGDDFFLSVGSLSHPVHKNCTTAKESLEPTLYTACSLPILTYYLLLAIEAIEVPSTLLR</sequence>
<dbReference type="EMBL" id="JAIQCJ010002596">
    <property type="protein sequence ID" value="KAJ8775663.1"/>
    <property type="molecule type" value="Genomic_DNA"/>
</dbReference>
<name>A0AB34G879_ESCRO</name>
<accession>A0AB34G879</accession>
<organism evidence="1 2">
    <name type="scientific">Eschrichtius robustus</name>
    <name type="common">California gray whale</name>
    <name type="synonym">Eschrichtius gibbosus</name>
    <dbReference type="NCBI Taxonomy" id="9764"/>
    <lineage>
        <taxon>Eukaryota</taxon>
        <taxon>Metazoa</taxon>
        <taxon>Chordata</taxon>
        <taxon>Craniata</taxon>
        <taxon>Vertebrata</taxon>
        <taxon>Euteleostomi</taxon>
        <taxon>Mammalia</taxon>
        <taxon>Eutheria</taxon>
        <taxon>Laurasiatheria</taxon>
        <taxon>Artiodactyla</taxon>
        <taxon>Whippomorpha</taxon>
        <taxon>Cetacea</taxon>
        <taxon>Mysticeti</taxon>
        <taxon>Eschrichtiidae</taxon>
        <taxon>Eschrichtius</taxon>
    </lineage>
</organism>
<dbReference type="AlphaFoldDB" id="A0AB34G879"/>
<gene>
    <name evidence="1" type="ORF">J1605_016211</name>
</gene>